<dbReference type="InterPro" id="IPR019533">
    <property type="entry name" value="Peptidase_S26"/>
</dbReference>
<feature type="domain" description="Peptidase S26" evidence="10">
    <location>
        <begin position="46"/>
        <end position="200"/>
    </location>
</feature>
<dbReference type="PROSITE" id="PS00760">
    <property type="entry name" value="SPASE_I_2"/>
    <property type="match status" value="1"/>
</dbReference>
<evidence type="ECO:0000256" key="1">
    <source>
        <dbReference type="ARBA" id="ARBA00000677"/>
    </source>
</evidence>
<dbReference type="SUPFAM" id="SSF51306">
    <property type="entry name" value="LexA/Signal peptidase"/>
    <property type="match status" value="1"/>
</dbReference>
<evidence type="ECO:0000313" key="12">
    <source>
        <dbReference type="Proteomes" id="UP000184251"/>
    </source>
</evidence>
<dbReference type="Gene3D" id="2.10.109.10">
    <property type="entry name" value="Umud Fragment, subunit A"/>
    <property type="match status" value="1"/>
</dbReference>
<evidence type="ECO:0000256" key="8">
    <source>
        <dbReference type="RuleBase" id="RU003993"/>
    </source>
</evidence>
<evidence type="ECO:0000256" key="7">
    <source>
        <dbReference type="PIRSR" id="PIRSR600223-1"/>
    </source>
</evidence>
<accession>A0A1M4S5Z2</accession>
<dbReference type="InterPro" id="IPR019758">
    <property type="entry name" value="Pept_S26A_signal_pept_1_CS"/>
</dbReference>
<dbReference type="GO" id="GO:0005886">
    <property type="term" value="C:plasma membrane"/>
    <property type="evidence" value="ECO:0007669"/>
    <property type="project" value="UniProtKB-SubCell"/>
</dbReference>
<dbReference type="PRINTS" id="PR00727">
    <property type="entry name" value="LEADERPTASE"/>
</dbReference>
<dbReference type="PROSITE" id="PS00501">
    <property type="entry name" value="SPASE_I_1"/>
    <property type="match status" value="1"/>
</dbReference>
<dbReference type="EC" id="3.4.21.89" evidence="4 8"/>
<name>A0A1M4S5Z2_9FIRM</name>
<keyword evidence="8" id="KW-1133">Transmembrane helix</keyword>
<dbReference type="PROSITE" id="PS00761">
    <property type="entry name" value="SPASE_I_3"/>
    <property type="match status" value="1"/>
</dbReference>
<dbReference type="EMBL" id="FQTU01000001">
    <property type="protein sequence ID" value="SHE27590.1"/>
    <property type="molecule type" value="Genomic_DNA"/>
</dbReference>
<evidence type="ECO:0000256" key="3">
    <source>
        <dbReference type="ARBA" id="ARBA00009370"/>
    </source>
</evidence>
<dbReference type="InterPro" id="IPR036286">
    <property type="entry name" value="LexA/Signal_pep-like_sf"/>
</dbReference>
<dbReference type="Proteomes" id="UP000184251">
    <property type="component" value="Unassembled WGS sequence"/>
</dbReference>
<sequence length="209" mass="23728">MVRQLKSRKKCNIRGLATVPFFIGLLKEVKVVSELNIHGKKNKSDLREWIESALAAIAIALVLKFFVFEFVLVEGSSMNPTLNDGDRLIVTKPQYYFNDPAYSDVIIMHYSGDVEFVKRIVAVGGDTVEIKDNVLYVNKVAIDEDYTDESTVPDFPETVVPDGTYFVLGDNRDNSRDSRFPDVGFIKRDDVVGKVFFRIYPFSEIGRIE</sequence>
<dbReference type="STRING" id="1120975.SAMN02746064_00090"/>
<evidence type="ECO:0000256" key="9">
    <source>
        <dbReference type="RuleBase" id="RU362042"/>
    </source>
</evidence>
<dbReference type="CDD" id="cd06530">
    <property type="entry name" value="S26_SPase_I"/>
    <property type="match status" value="1"/>
</dbReference>
<dbReference type="GO" id="GO:0006465">
    <property type="term" value="P:signal peptide processing"/>
    <property type="evidence" value="ECO:0007669"/>
    <property type="project" value="InterPro"/>
</dbReference>
<evidence type="ECO:0000256" key="4">
    <source>
        <dbReference type="ARBA" id="ARBA00013208"/>
    </source>
</evidence>
<dbReference type="GO" id="GO:0009003">
    <property type="term" value="F:signal peptidase activity"/>
    <property type="evidence" value="ECO:0007669"/>
    <property type="project" value="UniProtKB-EC"/>
</dbReference>
<feature type="transmembrane region" description="Helical" evidence="8">
    <location>
        <begin position="49"/>
        <end position="73"/>
    </location>
</feature>
<keyword evidence="8" id="KW-0812">Transmembrane</keyword>
<keyword evidence="8" id="KW-0472">Membrane</keyword>
<protein>
    <recommendedName>
        <fullName evidence="4 8">Signal peptidase I</fullName>
        <ecNumber evidence="4 8">3.4.21.89</ecNumber>
    </recommendedName>
</protein>
<evidence type="ECO:0000313" key="11">
    <source>
        <dbReference type="EMBL" id="SHE27590.1"/>
    </source>
</evidence>
<evidence type="ECO:0000256" key="2">
    <source>
        <dbReference type="ARBA" id="ARBA00004401"/>
    </source>
</evidence>
<evidence type="ECO:0000259" key="10">
    <source>
        <dbReference type="Pfam" id="PF10502"/>
    </source>
</evidence>
<comment type="similarity">
    <text evidence="3 9">Belongs to the peptidase S26 family.</text>
</comment>
<reference evidence="11 12" key="1">
    <citation type="submission" date="2016-11" db="EMBL/GenBank/DDBJ databases">
        <authorList>
            <person name="Jaros S."/>
            <person name="Januszkiewicz K."/>
            <person name="Wedrychowicz H."/>
        </authorList>
    </citation>
    <scope>NUCLEOTIDE SEQUENCE [LARGE SCALE GENOMIC DNA]</scope>
    <source>
        <strain evidence="11 12">DSM 14828</strain>
    </source>
</reference>
<comment type="subcellular location">
    <subcellularLocation>
        <location evidence="2">Cell membrane</location>
        <topology evidence="2">Single-pass type II membrane protein</topology>
    </subcellularLocation>
    <subcellularLocation>
        <location evidence="9">Membrane</location>
        <topology evidence="9">Single-pass type II membrane protein</topology>
    </subcellularLocation>
</comment>
<proteinExistence type="inferred from homology"/>
<dbReference type="InterPro" id="IPR000223">
    <property type="entry name" value="Pept_S26A_signal_pept_1"/>
</dbReference>
<dbReference type="InterPro" id="IPR019756">
    <property type="entry name" value="Pept_S26A_signal_pept_1_Ser-AS"/>
</dbReference>
<gene>
    <name evidence="11" type="ORF">SAMN02746064_00090</name>
</gene>
<dbReference type="GO" id="GO:0004252">
    <property type="term" value="F:serine-type endopeptidase activity"/>
    <property type="evidence" value="ECO:0007669"/>
    <property type="project" value="InterPro"/>
</dbReference>
<dbReference type="AlphaFoldDB" id="A0A1M4S5Z2"/>
<dbReference type="PANTHER" id="PTHR43390:SF1">
    <property type="entry name" value="CHLOROPLAST PROCESSING PEPTIDASE"/>
    <property type="match status" value="1"/>
</dbReference>
<comment type="catalytic activity">
    <reaction evidence="1 8">
        <text>Cleavage of hydrophobic, N-terminal signal or leader sequences from secreted and periplasmic proteins.</text>
        <dbReference type="EC" id="3.4.21.89"/>
    </reaction>
</comment>
<dbReference type="NCBIfam" id="TIGR02227">
    <property type="entry name" value="sigpep_I_bact"/>
    <property type="match status" value="1"/>
</dbReference>
<dbReference type="Pfam" id="PF10502">
    <property type="entry name" value="Peptidase_S26"/>
    <property type="match status" value="1"/>
</dbReference>
<organism evidence="11 12">
    <name type="scientific">Alkalibacter saccharofermentans DSM 14828</name>
    <dbReference type="NCBI Taxonomy" id="1120975"/>
    <lineage>
        <taxon>Bacteria</taxon>
        <taxon>Bacillati</taxon>
        <taxon>Bacillota</taxon>
        <taxon>Clostridia</taxon>
        <taxon>Eubacteriales</taxon>
        <taxon>Eubacteriaceae</taxon>
        <taxon>Alkalibacter</taxon>
    </lineage>
</organism>
<keyword evidence="12" id="KW-1185">Reference proteome</keyword>
<dbReference type="InterPro" id="IPR019757">
    <property type="entry name" value="Pept_S26A_signal_pept_1_Lys-AS"/>
</dbReference>
<feature type="active site" evidence="7">
    <location>
        <position position="118"/>
    </location>
</feature>
<feature type="active site" evidence="7">
    <location>
        <position position="77"/>
    </location>
</feature>
<keyword evidence="5 8" id="KW-0645">Protease</keyword>
<evidence type="ECO:0000256" key="5">
    <source>
        <dbReference type="ARBA" id="ARBA00022670"/>
    </source>
</evidence>
<dbReference type="PANTHER" id="PTHR43390">
    <property type="entry name" value="SIGNAL PEPTIDASE I"/>
    <property type="match status" value="1"/>
</dbReference>
<evidence type="ECO:0000256" key="6">
    <source>
        <dbReference type="ARBA" id="ARBA00022801"/>
    </source>
</evidence>
<keyword evidence="6 8" id="KW-0378">Hydrolase</keyword>